<proteinExistence type="predicted"/>
<protein>
    <recommendedName>
        <fullName evidence="6">3'-5' exonuclease domain-containing protein</fullName>
    </recommendedName>
</protein>
<dbReference type="SMART" id="SM00474">
    <property type="entry name" value="35EXOc"/>
    <property type="match status" value="1"/>
</dbReference>
<dbReference type="PANTHER" id="PTHR46628:SF1">
    <property type="entry name" value="PIRNA BIOGENESIS PROTEIN EXD1"/>
    <property type="match status" value="1"/>
</dbReference>
<evidence type="ECO:0000259" key="2">
    <source>
        <dbReference type="SMART" id="SM00474"/>
    </source>
</evidence>
<accession>A0ABN8MZH5</accession>
<feature type="compositionally biased region" description="Polar residues" evidence="1">
    <location>
        <begin position="571"/>
        <end position="581"/>
    </location>
</feature>
<dbReference type="InterPro" id="IPR052144">
    <property type="entry name" value="piRNA_biogenesis_EXD1"/>
</dbReference>
<reference evidence="4 5" key="1">
    <citation type="submission" date="2022-05" db="EMBL/GenBank/DDBJ databases">
        <authorList>
            <consortium name="Genoscope - CEA"/>
            <person name="William W."/>
        </authorList>
    </citation>
    <scope>NUCLEOTIDE SEQUENCE [LARGE SCALE GENOMIC DNA]</scope>
</reference>
<name>A0ABN8MZH5_9CNID</name>
<feature type="region of interest" description="Disordered" evidence="1">
    <location>
        <begin position="460"/>
        <end position="581"/>
    </location>
</feature>
<feature type="compositionally biased region" description="Polar residues" evidence="1">
    <location>
        <begin position="497"/>
        <end position="510"/>
    </location>
</feature>
<feature type="domain" description="3'-5' exonuclease" evidence="2">
    <location>
        <begin position="195"/>
        <end position="384"/>
    </location>
</feature>
<dbReference type="SMART" id="SM01271">
    <property type="entry name" value="LSM14"/>
    <property type="match status" value="1"/>
</dbReference>
<evidence type="ECO:0000259" key="3">
    <source>
        <dbReference type="SMART" id="SM01271"/>
    </source>
</evidence>
<dbReference type="PANTHER" id="PTHR46628">
    <property type="entry name" value="PIRNA BIOGENESIS PROTEIN EXD1"/>
    <property type="match status" value="1"/>
</dbReference>
<comment type="caution">
    <text evidence="4">The sequence shown here is derived from an EMBL/GenBank/DDBJ whole genome shotgun (WGS) entry which is preliminary data.</text>
</comment>
<dbReference type="Gene3D" id="3.30.420.10">
    <property type="entry name" value="Ribonuclease H-like superfamily/Ribonuclease H"/>
    <property type="match status" value="1"/>
</dbReference>
<evidence type="ECO:0000313" key="5">
    <source>
        <dbReference type="Proteomes" id="UP001159405"/>
    </source>
</evidence>
<evidence type="ECO:0008006" key="6">
    <source>
        <dbReference type="Google" id="ProtNLM"/>
    </source>
</evidence>
<feature type="region of interest" description="Disordered" evidence="1">
    <location>
        <begin position="73"/>
        <end position="115"/>
    </location>
</feature>
<gene>
    <name evidence="4" type="ORF">PLOB_00042605</name>
</gene>
<dbReference type="SUPFAM" id="SSF53098">
    <property type="entry name" value="Ribonuclease H-like"/>
    <property type="match status" value="1"/>
</dbReference>
<dbReference type="InterPro" id="IPR002562">
    <property type="entry name" value="3'-5'_exonuclease_dom"/>
</dbReference>
<organism evidence="4 5">
    <name type="scientific">Porites lobata</name>
    <dbReference type="NCBI Taxonomy" id="104759"/>
    <lineage>
        <taxon>Eukaryota</taxon>
        <taxon>Metazoa</taxon>
        <taxon>Cnidaria</taxon>
        <taxon>Anthozoa</taxon>
        <taxon>Hexacorallia</taxon>
        <taxon>Scleractinia</taxon>
        <taxon>Fungiina</taxon>
        <taxon>Poritidae</taxon>
        <taxon>Porites</taxon>
    </lineage>
</organism>
<evidence type="ECO:0000256" key="1">
    <source>
        <dbReference type="SAM" id="MobiDB-lite"/>
    </source>
</evidence>
<dbReference type="Proteomes" id="UP001159405">
    <property type="component" value="Unassembled WGS sequence"/>
</dbReference>
<dbReference type="Pfam" id="PF01612">
    <property type="entry name" value="DNA_pol_A_exo1"/>
    <property type="match status" value="1"/>
</dbReference>
<feature type="compositionally biased region" description="Basic and acidic residues" evidence="1">
    <location>
        <begin position="85"/>
        <end position="97"/>
    </location>
</feature>
<sequence>MAEQSSFVGARLRVSSSEGNYEGTVHSIDTEKRKLTLTKVVSCSTGRRLHGFHHFFGHELSNVELLDQPDVNYNQQTNEGKNVITKKDERAPEEKPESSNSQHSRPAAYKPDVKFGEGRGRGIRKAFKDAGIGINTKLGLKKMAVSSGSLSRDVSDEGASLLKRQPIEAEKYLSDVISDDDEKENLSPDDIPSTVVIDAFGGQFEEAVKFVSKQRVIGVCCEGVNLGRFGKLCWLVIGCSRVIYLFDVLTLGAPCFDEGLQDILESGDILKVIHDCRQVSDALYHQYRVRLVNVFDTQVADVMIYKKEKGGELPRYVNGIVACLYEYLNVSPDQVNFQKVRLQYMQRKESVWAERPSPAALVDAAARHVMYLRELRLAQMERLLAEFLYGVNIYLSVVRDAKDINPKMKGQLLPSKFHSLNQFSYRQRARPYDGDFNEDAINGVPEDVLANREAWNEGQEFADKYENKKGRVKERKLGPAPSAVSRLRQSLPDIASGSDSEASNASTEGNGFTMKPLAQDLQEAVAARPSVKSTPVTVPSLPPQTLFTEYDFPPLSSSESEEPGSPPRPSAMTNARKQQSRNLQTEIGPATNGVLAREPGFANAPGADRVSPHRASALLRETAVLPGRGRAGALLRHAAMPALRLPAEDAPFGGGYEMTRNQFPFPADDELLAAPEIIPIPRQQMSGGTQVRIRQT</sequence>
<feature type="compositionally biased region" description="Polar residues" evidence="1">
    <location>
        <begin position="531"/>
        <end position="547"/>
    </location>
</feature>
<evidence type="ECO:0000313" key="4">
    <source>
        <dbReference type="EMBL" id="CAH3039287.1"/>
    </source>
</evidence>
<dbReference type="InterPro" id="IPR025609">
    <property type="entry name" value="Lsm14-like_N"/>
</dbReference>
<feature type="domain" description="Lsm14-like N-terminal" evidence="3">
    <location>
        <begin position="1"/>
        <end position="89"/>
    </location>
</feature>
<dbReference type="EMBL" id="CALNXK010000007">
    <property type="protein sequence ID" value="CAH3039287.1"/>
    <property type="molecule type" value="Genomic_DNA"/>
</dbReference>
<dbReference type="InterPro" id="IPR012337">
    <property type="entry name" value="RNaseH-like_sf"/>
</dbReference>
<dbReference type="InterPro" id="IPR036397">
    <property type="entry name" value="RNaseH_sf"/>
</dbReference>
<keyword evidence="5" id="KW-1185">Reference proteome</keyword>
<dbReference type="CDD" id="cd06148">
    <property type="entry name" value="Egl_like_exo"/>
    <property type="match status" value="1"/>
</dbReference>